<dbReference type="RefSeq" id="WP_139793512.1">
    <property type="nucleotide sequence ID" value="NZ_FWWY01000001.1"/>
</dbReference>
<feature type="chain" id="PRO_5039562897" description="DUF5666 domain-containing protein" evidence="2">
    <location>
        <begin position="25"/>
        <end position="126"/>
    </location>
</feature>
<sequence>MSLRRFLMPYLFIPLLSLSLVGCGSTKVSSPAPSVHSSSTHRTSHSKEHHHAHVIHVKGRVSVISSTQLVVKTARGKIWTFLINSHTKYRAKKTQINLSQIKVGSTVQVRAVHKKTKTFARIVHLL</sequence>
<feature type="compositionally biased region" description="Low complexity" evidence="1">
    <location>
        <begin position="31"/>
        <end position="41"/>
    </location>
</feature>
<evidence type="ECO:0000313" key="3">
    <source>
        <dbReference type="EMBL" id="SMC04746.1"/>
    </source>
</evidence>
<evidence type="ECO:0000256" key="1">
    <source>
        <dbReference type="SAM" id="MobiDB-lite"/>
    </source>
</evidence>
<evidence type="ECO:0000256" key="2">
    <source>
        <dbReference type="SAM" id="SignalP"/>
    </source>
</evidence>
<protein>
    <recommendedName>
        <fullName evidence="5">DUF5666 domain-containing protein</fullName>
    </recommendedName>
</protein>
<gene>
    <name evidence="3" type="ORF">SAMN00768000_1819</name>
</gene>
<name>A0A1W1WEQ1_SULTA</name>
<evidence type="ECO:0000313" key="4">
    <source>
        <dbReference type="Proteomes" id="UP000192660"/>
    </source>
</evidence>
<evidence type="ECO:0008006" key="5">
    <source>
        <dbReference type="Google" id="ProtNLM"/>
    </source>
</evidence>
<dbReference type="PROSITE" id="PS51257">
    <property type="entry name" value="PROKAR_LIPOPROTEIN"/>
    <property type="match status" value="1"/>
</dbReference>
<accession>A0A1W1WEQ1</accession>
<organism evidence="3 4">
    <name type="scientific">Sulfobacillus thermosulfidooxidans (strain DSM 9293 / VKM B-1269 / AT-1)</name>
    <dbReference type="NCBI Taxonomy" id="929705"/>
    <lineage>
        <taxon>Bacteria</taxon>
        <taxon>Bacillati</taxon>
        <taxon>Bacillota</taxon>
        <taxon>Clostridia</taxon>
        <taxon>Eubacteriales</taxon>
        <taxon>Clostridiales Family XVII. Incertae Sedis</taxon>
        <taxon>Sulfobacillus</taxon>
    </lineage>
</organism>
<proteinExistence type="predicted"/>
<keyword evidence="2" id="KW-0732">Signal</keyword>
<feature type="compositionally biased region" description="Basic residues" evidence="1">
    <location>
        <begin position="42"/>
        <end position="51"/>
    </location>
</feature>
<keyword evidence="4" id="KW-1185">Reference proteome</keyword>
<feature type="region of interest" description="Disordered" evidence="1">
    <location>
        <begin position="31"/>
        <end position="51"/>
    </location>
</feature>
<dbReference type="EMBL" id="FWWY01000001">
    <property type="protein sequence ID" value="SMC04746.1"/>
    <property type="molecule type" value="Genomic_DNA"/>
</dbReference>
<feature type="signal peptide" evidence="2">
    <location>
        <begin position="1"/>
        <end position="24"/>
    </location>
</feature>
<dbReference type="AlphaFoldDB" id="A0A1W1WEQ1"/>
<dbReference type="Proteomes" id="UP000192660">
    <property type="component" value="Unassembled WGS sequence"/>
</dbReference>
<reference evidence="4" key="1">
    <citation type="submission" date="2017-04" db="EMBL/GenBank/DDBJ databases">
        <authorList>
            <person name="Varghese N."/>
            <person name="Submissions S."/>
        </authorList>
    </citation>
    <scope>NUCLEOTIDE SEQUENCE [LARGE SCALE GENOMIC DNA]</scope>
    <source>
        <strain evidence="4">DSM 9293</strain>
    </source>
</reference>